<dbReference type="EMBL" id="MU863625">
    <property type="protein sequence ID" value="KAK4105189.1"/>
    <property type="molecule type" value="Genomic_DNA"/>
</dbReference>
<gene>
    <name evidence="2" type="ORF">N658DRAFT_110565</name>
</gene>
<dbReference type="AlphaFoldDB" id="A0AAN6Q7W7"/>
<feature type="region of interest" description="Disordered" evidence="1">
    <location>
        <begin position="46"/>
        <end position="69"/>
    </location>
</feature>
<evidence type="ECO:0000313" key="3">
    <source>
        <dbReference type="Proteomes" id="UP001305647"/>
    </source>
</evidence>
<evidence type="ECO:0000256" key="1">
    <source>
        <dbReference type="SAM" id="MobiDB-lite"/>
    </source>
</evidence>
<name>A0AAN6Q7W7_9PEZI</name>
<reference evidence="2" key="1">
    <citation type="journal article" date="2023" name="Mol. Phylogenet. Evol.">
        <title>Genome-scale phylogeny and comparative genomics of the fungal order Sordariales.</title>
        <authorList>
            <person name="Hensen N."/>
            <person name="Bonometti L."/>
            <person name="Westerberg I."/>
            <person name="Brannstrom I.O."/>
            <person name="Guillou S."/>
            <person name="Cros-Aarteil S."/>
            <person name="Calhoun S."/>
            <person name="Haridas S."/>
            <person name="Kuo A."/>
            <person name="Mondo S."/>
            <person name="Pangilinan J."/>
            <person name="Riley R."/>
            <person name="LaButti K."/>
            <person name="Andreopoulos B."/>
            <person name="Lipzen A."/>
            <person name="Chen C."/>
            <person name="Yan M."/>
            <person name="Daum C."/>
            <person name="Ng V."/>
            <person name="Clum A."/>
            <person name="Steindorff A."/>
            <person name="Ohm R.A."/>
            <person name="Martin F."/>
            <person name="Silar P."/>
            <person name="Natvig D.O."/>
            <person name="Lalanne C."/>
            <person name="Gautier V."/>
            <person name="Ament-Velasquez S.L."/>
            <person name="Kruys A."/>
            <person name="Hutchinson M.I."/>
            <person name="Powell A.J."/>
            <person name="Barry K."/>
            <person name="Miller A.N."/>
            <person name="Grigoriev I.V."/>
            <person name="Debuchy R."/>
            <person name="Gladieux P."/>
            <person name="Hiltunen Thoren M."/>
            <person name="Johannesson H."/>
        </authorList>
    </citation>
    <scope>NUCLEOTIDE SEQUENCE</scope>
    <source>
        <strain evidence="2">CBS 757.83</strain>
    </source>
</reference>
<proteinExistence type="predicted"/>
<comment type="caution">
    <text evidence="2">The sequence shown here is derived from an EMBL/GenBank/DDBJ whole genome shotgun (WGS) entry which is preliminary data.</text>
</comment>
<evidence type="ECO:0000313" key="2">
    <source>
        <dbReference type="EMBL" id="KAK4105189.1"/>
    </source>
</evidence>
<feature type="compositionally biased region" description="Polar residues" evidence="1">
    <location>
        <begin position="48"/>
        <end position="66"/>
    </location>
</feature>
<dbReference type="Proteomes" id="UP001305647">
    <property type="component" value="Unassembled WGS sequence"/>
</dbReference>
<sequence length="170" mass="18290">MLVTRLHQHDQRIAETLCISNSHFQLARPAGSLTRSLYRLSGAASIERASQTSRQTEPRQPSSTSRGTHDMRAFVAFSLPGVVALPNTQLTGGQIPGASSADCAPFPCPPPRFLGSGTSNGYMVREPRFDPTAPMEHGFIRQGQGLAGRQAEACIGRLCVMQQTRDAPAT</sequence>
<organism evidence="2 3">
    <name type="scientific">Parathielavia hyrcaniae</name>
    <dbReference type="NCBI Taxonomy" id="113614"/>
    <lineage>
        <taxon>Eukaryota</taxon>
        <taxon>Fungi</taxon>
        <taxon>Dikarya</taxon>
        <taxon>Ascomycota</taxon>
        <taxon>Pezizomycotina</taxon>
        <taxon>Sordariomycetes</taxon>
        <taxon>Sordariomycetidae</taxon>
        <taxon>Sordariales</taxon>
        <taxon>Chaetomiaceae</taxon>
        <taxon>Parathielavia</taxon>
    </lineage>
</organism>
<protein>
    <submittedName>
        <fullName evidence="2">Uncharacterized protein</fullName>
    </submittedName>
</protein>
<reference evidence="2" key="2">
    <citation type="submission" date="2023-05" db="EMBL/GenBank/DDBJ databases">
        <authorList>
            <consortium name="Lawrence Berkeley National Laboratory"/>
            <person name="Steindorff A."/>
            <person name="Hensen N."/>
            <person name="Bonometti L."/>
            <person name="Westerberg I."/>
            <person name="Brannstrom I.O."/>
            <person name="Guillou S."/>
            <person name="Cros-Aarteil S."/>
            <person name="Calhoun S."/>
            <person name="Haridas S."/>
            <person name="Kuo A."/>
            <person name="Mondo S."/>
            <person name="Pangilinan J."/>
            <person name="Riley R."/>
            <person name="Labutti K."/>
            <person name="Andreopoulos B."/>
            <person name="Lipzen A."/>
            <person name="Chen C."/>
            <person name="Yanf M."/>
            <person name="Daum C."/>
            <person name="Ng V."/>
            <person name="Clum A."/>
            <person name="Ohm R."/>
            <person name="Martin F."/>
            <person name="Silar P."/>
            <person name="Natvig D."/>
            <person name="Lalanne C."/>
            <person name="Gautier V."/>
            <person name="Ament-Velasquez S.L."/>
            <person name="Kruys A."/>
            <person name="Hutchinson M.I."/>
            <person name="Powell A.J."/>
            <person name="Barry K."/>
            <person name="Miller A.N."/>
            <person name="Grigoriev I.V."/>
            <person name="Debuchy R."/>
            <person name="Gladieux P."/>
            <person name="Thoren M.H."/>
            <person name="Johannesson H."/>
        </authorList>
    </citation>
    <scope>NUCLEOTIDE SEQUENCE</scope>
    <source>
        <strain evidence="2">CBS 757.83</strain>
    </source>
</reference>
<keyword evidence="3" id="KW-1185">Reference proteome</keyword>
<accession>A0AAN6Q7W7</accession>